<evidence type="ECO:0000313" key="3">
    <source>
        <dbReference type="Proteomes" id="UP000799118"/>
    </source>
</evidence>
<proteinExistence type="predicted"/>
<sequence>MVCLDNKEKILKDQVNIGILLQVPKRNSEPLVLAKVLHLKKFIKGAGKNIDINIPEANNGKKGDDSENENKDEESQEEVVQKNQDKQVVTVRRKKGGHEGKKTLTDSWAQRKGKAANCLCLLDSEDEEQAAPSKNTLEVRVLDSPPNPARIQKKITNKPRPCPIPPGGTHKVHRAFSLSADDNGSDDERPRKCACLDKDREKGKEKAVEVVASKAGPSKKWKRDA</sequence>
<evidence type="ECO:0000256" key="1">
    <source>
        <dbReference type="SAM" id="MobiDB-lite"/>
    </source>
</evidence>
<feature type="region of interest" description="Disordered" evidence="1">
    <location>
        <begin position="53"/>
        <end position="102"/>
    </location>
</feature>
<feature type="region of interest" description="Disordered" evidence="1">
    <location>
        <begin position="142"/>
        <end position="225"/>
    </location>
</feature>
<feature type="compositionally biased region" description="Basic and acidic residues" evidence="1">
    <location>
        <begin position="186"/>
        <end position="208"/>
    </location>
</feature>
<protein>
    <submittedName>
        <fullName evidence="2">Uncharacterized protein</fullName>
    </submittedName>
</protein>
<keyword evidence="3" id="KW-1185">Reference proteome</keyword>
<reference evidence="2" key="1">
    <citation type="journal article" date="2019" name="Environ. Microbiol.">
        <title>Fungal ecological strategies reflected in gene transcription - a case study of two litter decomposers.</title>
        <authorList>
            <person name="Barbi F."/>
            <person name="Kohler A."/>
            <person name="Barry K."/>
            <person name="Baskaran P."/>
            <person name="Daum C."/>
            <person name="Fauchery L."/>
            <person name="Ihrmark K."/>
            <person name="Kuo A."/>
            <person name="LaButti K."/>
            <person name="Lipzen A."/>
            <person name="Morin E."/>
            <person name="Grigoriev I.V."/>
            <person name="Henrissat B."/>
            <person name="Lindahl B."/>
            <person name="Martin F."/>
        </authorList>
    </citation>
    <scope>NUCLEOTIDE SEQUENCE</scope>
    <source>
        <strain evidence="2">JB14</strain>
    </source>
</reference>
<gene>
    <name evidence="2" type="ORF">BT96DRAFT_988511</name>
</gene>
<dbReference type="AlphaFoldDB" id="A0A6A4I4N0"/>
<accession>A0A6A4I4N0</accession>
<feature type="compositionally biased region" description="Basic and acidic residues" evidence="1">
    <location>
        <begin position="59"/>
        <end position="69"/>
    </location>
</feature>
<evidence type="ECO:0000313" key="2">
    <source>
        <dbReference type="EMBL" id="KAE9405476.1"/>
    </source>
</evidence>
<organism evidence="2 3">
    <name type="scientific">Gymnopus androsaceus JB14</name>
    <dbReference type="NCBI Taxonomy" id="1447944"/>
    <lineage>
        <taxon>Eukaryota</taxon>
        <taxon>Fungi</taxon>
        <taxon>Dikarya</taxon>
        <taxon>Basidiomycota</taxon>
        <taxon>Agaricomycotina</taxon>
        <taxon>Agaricomycetes</taxon>
        <taxon>Agaricomycetidae</taxon>
        <taxon>Agaricales</taxon>
        <taxon>Marasmiineae</taxon>
        <taxon>Omphalotaceae</taxon>
        <taxon>Gymnopus</taxon>
    </lineage>
</organism>
<dbReference type="EMBL" id="ML769409">
    <property type="protein sequence ID" value="KAE9405476.1"/>
    <property type="molecule type" value="Genomic_DNA"/>
</dbReference>
<name>A0A6A4I4N0_9AGAR</name>
<dbReference type="Proteomes" id="UP000799118">
    <property type="component" value="Unassembled WGS sequence"/>
</dbReference>